<keyword evidence="10" id="KW-0239">DNA-directed DNA polymerase</keyword>
<dbReference type="InterPro" id="IPR011708">
    <property type="entry name" value="DNA_pol3_alpha_NTPase_dom"/>
</dbReference>
<evidence type="ECO:0000256" key="6">
    <source>
        <dbReference type="ARBA" id="ARBA00022679"/>
    </source>
</evidence>
<feature type="domain" description="Polymerase/histidinol phosphatase N-terminal" evidence="13">
    <location>
        <begin position="4"/>
        <end position="71"/>
    </location>
</feature>
<dbReference type="EMBL" id="CP001998">
    <property type="protein sequence ID" value="ADE53157.1"/>
    <property type="molecule type" value="Genomic_DNA"/>
</dbReference>
<dbReference type="InterPro" id="IPR040982">
    <property type="entry name" value="DNA_pol3_finger"/>
</dbReference>
<keyword evidence="9" id="KW-0227">DNA damage</keyword>
<dbReference type="GO" id="GO:0003676">
    <property type="term" value="F:nucleic acid binding"/>
    <property type="evidence" value="ECO:0007669"/>
    <property type="project" value="InterPro"/>
</dbReference>
<evidence type="ECO:0000256" key="4">
    <source>
        <dbReference type="ARBA" id="ARBA00017273"/>
    </source>
</evidence>
<comment type="similarity">
    <text evidence="2">Belongs to the DNA polymerase type-C family. DnaE2 subfamily.</text>
</comment>
<evidence type="ECO:0000256" key="10">
    <source>
        <dbReference type="ARBA" id="ARBA00022932"/>
    </source>
</evidence>
<evidence type="ECO:0000256" key="1">
    <source>
        <dbReference type="ARBA" id="ARBA00004496"/>
    </source>
</evidence>
<sequence length="1066" mass="118918">MEYVELHARSAFNFLRGALPPKAMVRAFREFGIGAAAMPDRNGVYGAPDFQFAAEELGFEALISAELTLARGLEHTWLSGDYLGHLPVFVENRTGYQNLCRLLTRMHLRWRKQSGPLPGESDAYPAADLAELAAHSEGLIATTGDREGPLACAWRAGGARALEAAMDVLCAVFPKDRIYVEIQRHLVRSERPYNRALVALAEHKGVPLLATNGPAYASSTGRAVLDVFTCLRYHTTLDRAGRLLEANTEQCIKSPAAMRALFEDLPQAVDNTVRLAARLQFRLRDLGYHFPKYPVPTGETMNSFLRKLTLFGAQNRYGSISRKVRRQLEHELKIIEKLGFAGYFLIVWDITNFCTERGILCQGRGSAANSAVCYSLGITAVDPIAGGLLFERFLSEGRKGWPDIDIDLPSGAQREAVIQEVYQRYGKHSAAMTANVNHYRGRSAMREIGKVLGLPLDVVERFNALFSRGDFPHTLKMMDQIKQAGLDWENPRHQAALQVFKATTGLPRNLGQHSGGMVICNDALNQIVPLENASMEGRVVLQWNKDACEDLGMVKIDLLGLGMMAVMQECIELTHERGRGVDLACIDKTDTETYDLLCRAETIGVFQVESRAQMATLPRMQPRCFYDLAIEVAIIRPGPISGDLANPYLNRRNGIEPVTYLDERLKPILERTLGIPMFQEQVLKMGIVMAGLNASESEQLRRALGFTRDEERVNAAKATLRARLQQRGIEGEKADWIVNTIDSFALYGFPESHAVSFALIAYASAWMKVHRTEEFFCALLNNQPMGFYGPATLIQDARRYGLRFLPPDVTRSEWDCTIEDDEGAACIRIGLKMINGLGQPAVVAMLEARAVRPFETLAQFRLGTQFKQDELRVLAQAGALNGFMASRRQALWAVEQPLELDLFSVAELEQQVAEDPVPYNRRAAPLPEMTQWERLCADFATTSVTVGSHPMRQMRPQLRGRTWTAESLNTARDGQRVTVVGAVICRQRPGTAKGVLFLSLEDETGIINCVLWPKLFERNRLLVAQEPYLRVVGKLQKAQGTIHVIARTVERLRFEDAPASASHDFH</sequence>
<dbReference type="Gene3D" id="1.10.150.870">
    <property type="match status" value="1"/>
</dbReference>
<evidence type="ECO:0000256" key="12">
    <source>
        <dbReference type="ARBA" id="ARBA00049244"/>
    </source>
</evidence>
<dbReference type="Gene3D" id="3.20.20.140">
    <property type="entry name" value="Metal-dependent hydrolases"/>
    <property type="match status" value="1"/>
</dbReference>
<dbReference type="InterPro" id="IPR004805">
    <property type="entry name" value="DnaE2/DnaE/PolC"/>
</dbReference>
<proteinExistence type="inferred from homology"/>
<dbReference type="HOGENOM" id="CLU_001600_4_0_0"/>
<keyword evidence="15" id="KW-1185">Reference proteome</keyword>
<dbReference type="NCBIfam" id="NF004225">
    <property type="entry name" value="PRK05672.1"/>
    <property type="match status" value="1"/>
</dbReference>
<evidence type="ECO:0000256" key="7">
    <source>
        <dbReference type="ARBA" id="ARBA00022695"/>
    </source>
</evidence>
<comment type="catalytic activity">
    <reaction evidence="12">
        <text>DNA(n) + a 2'-deoxyribonucleoside 5'-triphosphate = DNA(n+1) + diphosphate</text>
        <dbReference type="Rhea" id="RHEA:22508"/>
        <dbReference type="Rhea" id="RHEA-COMP:17339"/>
        <dbReference type="Rhea" id="RHEA-COMP:17340"/>
        <dbReference type="ChEBI" id="CHEBI:33019"/>
        <dbReference type="ChEBI" id="CHEBI:61560"/>
        <dbReference type="ChEBI" id="CHEBI:173112"/>
        <dbReference type="EC" id="2.7.7.7"/>
    </reaction>
</comment>
<dbReference type="SMART" id="SM00481">
    <property type="entry name" value="POLIIIAc"/>
    <property type="match status" value="1"/>
</dbReference>
<reference evidence="14 15" key="1">
    <citation type="journal article" date="2010" name="Stand. Genomic Sci.">
        <title>Complete genome sequence of Coraliomargarita akajimensis type strain (04OKA010-24).</title>
        <authorList>
            <person name="Mavromatis K."/>
            <person name="Abt B."/>
            <person name="Brambilla E."/>
            <person name="Lapidus A."/>
            <person name="Copeland A."/>
            <person name="Deshpande S."/>
            <person name="Nolan M."/>
            <person name="Lucas S."/>
            <person name="Tice H."/>
            <person name="Cheng J.F."/>
            <person name="Han C."/>
            <person name="Detter J.C."/>
            <person name="Woyke T."/>
            <person name="Goodwin L."/>
            <person name="Pitluck S."/>
            <person name="Held B."/>
            <person name="Brettin T."/>
            <person name="Tapia R."/>
            <person name="Ivanova N."/>
            <person name="Mikhailova N."/>
            <person name="Pati A."/>
            <person name="Liolios K."/>
            <person name="Chen A."/>
            <person name="Palaniappan K."/>
            <person name="Land M."/>
            <person name="Hauser L."/>
            <person name="Chang Y.J."/>
            <person name="Jeffries C.D."/>
            <person name="Rohde M."/>
            <person name="Goker M."/>
            <person name="Bristow J."/>
            <person name="Eisen J.A."/>
            <person name="Markowitz V."/>
            <person name="Hugenholtz P."/>
            <person name="Klenk H.P."/>
            <person name="Kyrpides N.C."/>
        </authorList>
    </citation>
    <scope>NUCLEOTIDE SEQUENCE [LARGE SCALE GENOMIC DNA]</scope>
    <source>
        <strain evidence="15">DSM 45221 / IAM 15411 / JCM 23193 / KCTC 12865</strain>
    </source>
</reference>
<dbReference type="InterPro" id="IPR004013">
    <property type="entry name" value="PHP_dom"/>
</dbReference>
<keyword evidence="5" id="KW-0963">Cytoplasm</keyword>
<dbReference type="InterPro" id="IPR029460">
    <property type="entry name" value="DNAPol_HHH"/>
</dbReference>
<evidence type="ECO:0000256" key="9">
    <source>
        <dbReference type="ARBA" id="ARBA00022763"/>
    </source>
</evidence>
<keyword evidence="11" id="KW-0234">DNA repair</keyword>
<dbReference type="CDD" id="cd04485">
    <property type="entry name" value="DnaE_OBF"/>
    <property type="match status" value="1"/>
</dbReference>
<dbReference type="InterPro" id="IPR016195">
    <property type="entry name" value="Pol/histidinol_Pase-like"/>
</dbReference>
<dbReference type="Proteomes" id="UP000000925">
    <property type="component" value="Chromosome"/>
</dbReference>
<dbReference type="GO" id="GO:0005737">
    <property type="term" value="C:cytoplasm"/>
    <property type="evidence" value="ECO:0007669"/>
    <property type="project" value="UniProtKB-SubCell"/>
</dbReference>
<accession>D5EL55</accession>
<dbReference type="SUPFAM" id="SSF89550">
    <property type="entry name" value="PHP domain-like"/>
    <property type="match status" value="1"/>
</dbReference>
<dbReference type="GO" id="GO:0003887">
    <property type="term" value="F:DNA-directed DNA polymerase activity"/>
    <property type="evidence" value="ECO:0007669"/>
    <property type="project" value="UniProtKB-KW"/>
</dbReference>
<dbReference type="STRING" id="583355.Caka_0128"/>
<gene>
    <name evidence="14" type="ordered locus">Caka_0128</name>
</gene>
<organism evidence="14 15">
    <name type="scientific">Coraliomargarita akajimensis (strain DSM 45221 / IAM 15411 / JCM 23193 / KCTC 12865 / 04OKA010-24)</name>
    <dbReference type="NCBI Taxonomy" id="583355"/>
    <lineage>
        <taxon>Bacteria</taxon>
        <taxon>Pseudomonadati</taxon>
        <taxon>Verrucomicrobiota</taxon>
        <taxon>Opitutia</taxon>
        <taxon>Puniceicoccales</taxon>
        <taxon>Coraliomargaritaceae</taxon>
        <taxon>Coraliomargarita</taxon>
    </lineage>
</organism>
<name>D5EL55_CORAD</name>
<dbReference type="PANTHER" id="PTHR32294">
    <property type="entry name" value="DNA POLYMERASE III SUBUNIT ALPHA"/>
    <property type="match status" value="1"/>
</dbReference>
<evidence type="ECO:0000256" key="2">
    <source>
        <dbReference type="ARBA" id="ARBA00007391"/>
    </source>
</evidence>
<dbReference type="eggNOG" id="COG0587">
    <property type="taxonomic scope" value="Bacteria"/>
</dbReference>
<dbReference type="InterPro" id="IPR023073">
    <property type="entry name" value="DnaE2"/>
</dbReference>
<keyword evidence="8" id="KW-0235">DNA replication</keyword>
<dbReference type="GO" id="GO:0006281">
    <property type="term" value="P:DNA repair"/>
    <property type="evidence" value="ECO:0007669"/>
    <property type="project" value="UniProtKB-KW"/>
</dbReference>
<keyword evidence="6" id="KW-0808">Transferase</keyword>
<evidence type="ECO:0000313" key="15">
    <source>
        <dbReference type="Proteomes" id="UP000000925"/>
    </source>
</evidence>
<evidence type="ECO:0000256" key="8">
    <source>
        <dbReference type="ARBA" id="ARBA00022705"/>
    </source>
</evidence>
<dbReference type="GO" id="GO:0006260">
    <property type="term" value="P:DNA replication"/>
    <property type="evidence" value="ECO:0007669"/>
    <property type="project" value="UniProtKB-KW"/>
</dbReference>
<dbReference type="Pfam" id="PF02811">
    <property type="entry name" value="PHP"/>
    <property type="match status" value="1"/>
</dbReference>
<evidence type="ECO:0000256" key="11">
    <source>
        <dbReference type="ARBA" id="ARBA00023204"/>
    </source>
</evidence>
<comment type="subcellular location">
    <subcellularLocation>
        <location evidence="1">Cytoplasm</location>
    </subcellularLocation>
</comment>
<dbReference type="InterPro" id="IPR012340">
    <property type="entry name" value="NA-bd_OB-fold"/>
</dbReference>
<dbReference type="PANTHER" id="PTHR32294:SF4">
    <property type="entry name" value="ERROR-PRONE DNA POLYMERASE"/>
    <property type="match status" value="1"/>
</dbReference>
<dbReference type="Gene3D" id="2.40.50.140">
    <property type="entry name" value="Nucleic acid-binding proteins"/>
    <property type="match status" value="1"/>
</dbReference>
<dbReference type="HAMAP" id="MF_01902">
    <property type="entry name" value="DNApol_error_prone"/>
    <property type="match status" value="1"/>
</dbReference>
<dbReference type="InterPro" id="IPR004365">
    <property type="entry name" value="NA-bd_OB_tRNA"/>
</dbReference>
<dbReference type="EC" id="2.7.7.7" evidence="3"/>
<dbReference type="SUPFAM" id="SSF50249">
    <property type="entry name" value="Nucleic acid-binding proteins"/>
    <property type="match status" value="1"/>
</dbReference>
<evidence type="ECO:0000259" key="13">
    <source>
        <dbReference type="SMART" id="SM00481"/>
    </source>
</evidence>
<dbReference type="AlphaFoldDB" id="D5EL55"/>
<dbReference type="Pfam" id="PF17657">
    <property type="entry name" value="DNA_pol3_finger"/>
    <property type="match status" value="1"/>
</dbReference>
<dbReference type="InterPro" id="IPR003141">
    <property type="entry name" value="Pol/His_phosphatase_N"/>
</dbReference>
<evidence type="ECO:0000313" key="14">
    <source>
        <dbReference type="EMBL" id="ADE53157.1"/>
    </source>
</evidence>
<protein>
    <recommendedName>
        <fullName evidence="4">Error-prone DNA polymerase</fullName>
        <ecNumber evidence="3">2.7.7.7</ecNumber>
    </recommendedName>
</protein>
<dbReference type="Pfam" id="PF07733">
    <property type="entry name" value="DNA_pol3_alpha"/>
    <property type="match status" value="1"/>
</dbReference>
<dbReference type="KEGG" id="caa:Caka_0128"/>
<dbReference type="NCBIfam" id="TIGR00594">
    <property type="entry name" value="polc"/>
    <property type="match status" value="1"/>
</dbReference>
<dbReference type="Pfam" id="PF01336">
    <property type="entry name" value="tRNA_anti-codon"/>
    <property type="match status" value="1"/>
</dbReference>
<dbReference type="GO" id="GO:0008408">
    <property type="term" value="F:3'-5' exonuclease activity"/>
    <property type="evidence" value="ECO:0007669"/>
    <property type="project" value="InterPro"/>
</dbReference>
<dbReference type="Pfam" id="PF14579">
    <property type="entry name" value="HHH_6"/>
    <property type="match status" value="1"/>
</dbReference>
<evidence type="ECO:0000256" key="3">
    <source>
        <dbReference type="ARBA" id="ARBA00012417"/>
    </source>
</evidence>
<keyword evidence="7" id="KW-0548">Nucleotidyltransferase</keyword>
<evidence type="ECO:0000256" key="5">
    <source>
        <dbReference type="ARBA" id="ARBA00022490"/>
    </source>
</evidence>